<sequence>MSEVRLQSPGRLPLDEQREHLMVRIAKLYYELEWTQGDIATELGLTRWQIGRLLTEAREIGVVRIEITPRVMRRTDLEVRLQQDFGLKDAVVVPSGGAADSALLTERVAQAAATYLAGLMPKPGLIGVSWGRTMSAVARFLPNNWNPGVHVVLLNGATNLRSTSSHSNAVAEEFARAGNGSATLLPVPAIVGKRSTREVLEDDPVIERVLKLALEAEIVCFGMGGMNHQSVLLGNGYLDAAGMDTLRDAGAVGDILGRFIGEDGQIIDSSIDDRTVGMRLQHLKTKQRAIGVVAGEDKHQVAAAALKADYVSVIITDEATALYALDNHNRGRAG</sequence>
<dbReference type="EMBL" id="PGGN01000005">
    <property type="protein sequence ID" value="PSH55517.1"/>
    <property type="molecule type" value="Genomic_DNA"/>
</dbReference>
<dbReference type="GO" id="GO:0030246">
    <property type="term" value="F:carbohydrate binding"/>
    <property type="evidence" value="ECO:0007669"/>
    <property type="project" value="InterPro"/>
</dbReference>
<reference evidence="7" key="1">
    <citation type="submission" date="2017-11" db="EMBL/GenBank/DDBJ databases">
        <authorList>
            <person name="Kuznetsova I."/>
            <person name="Sazanova A."/>
            <person name="Chirak E."/>
            <person name="Safronova V."/>
            <person name="Willems A."/>
        </authorList>
    </citation>
    <scope>NUCLEOTIDE SEQUENCE [LARGE SCALE GENOMIC DNA]</scope>
    <source>
        <strain evidence="7">PEPV15</strain>
    </source>
</reference>
<dbReference type="RefSeq" id="WP_106718960.1">
    <property type="nucleotide sequence ID" value="NZ_JACHXT010000005.1"/>
</dbReference>
<comment type="similarity">
    <text evidence="1">Belongs to the SorC transcriptional regulatory family.</text>
</comment>
<evidence type="ECO:0000313" key="7">
    <source>
        <dbReference type="Proteomes" id="UP000241158"/>
    </source>
</evidence>
<evidence type="ECO:0000256" key="1">
    <source>
        <dbReference type="ARBA" id="ARBA00010466"/>
    </source>
</evidence>
<organism evidence="6 7">
    <name type="scientific">Phyllobacterium endophyticum</name>
    <dbReference type="NCBI Taxonomy" id="1149773"/>
    <lineage>
        <taxon>Bacteria</taxon>
        <taxon>Pseudomonadati</taxon>
        <taxon>Pseudomonadota</taxon>
        <taxon>Alphaproteobacteria</taxon>
        <taxon>Hyphomicrobiales</taxon>
        <taxon>Phyllobacteriaceae</taxon>
        <taxon>Phyllobacterium</taxon>
    </lineage>
</organism>
<dbReference type="AlphaFoldDB" id="A0A2P7AMS7"/>
<protein>
    <submittedName>
        <fullName evidence="6">DNA-binding transcriptional regulator</fullName>
    </submittedName>
</protein>
<gene>
    <name evidence="6" type="ORF">CU100_23040</name>
</gene>
<dbReference type="InterPro" id="IPR037171">
    <property type="entry name" value="NagB/RpiA_transferase-like"/>
</dbReference>
<keyword evidence="4" id="KW-0804">Transcription</keyword>
<dbReference type="Gene3D" id="3.40.50.1360">
    <property type="match status" value="1"/>
</dbReference>
<feature type="domain" description="Sugar-binding" evidence="5">
    <location>
        <begin position="71"/>
        <end position="323"/>
    </location>
</feature>
<keyword evidence="7" id="KW-1185">Reference proteome</keyword>
<evidence type="ECO:0000256" key="4">
    <source>
        <dbReference type="ARBA" id="ARBA00023163"/>
    </source>
</evidence>
<accession>A0A2P7AMS7</accession>
<dbReference type="InterPro" id="IPR007324">
    <property type="entry name" value="Sugar-bd_dom_put"/>
</dbReference>
<evidence type="ECO:0000259" key="5">
    <source>
        <dbReference type="Pfam" id="PF04198"/>
    </source>
</evidence>
<keyword evidence="3 6" id="KW-0238">DNA-binding</keyword>
<comment type="caution">
    <text evidence="6">The sequence shown here is derived from an EMBL/GenBank/DDBJ whole genome shotgun (WGS) entry which is preliminary data.</text>
</comment>
<dbReference type="Pfam" id="PF04198">
    <property type="entry name" value="Sugar-bind"/>
    <property type="match status" value="1"/>
</dbReference>
<evidence type="ECO:0000256" key="3">
    <source>
        <dbReference type="ARBA" id="ARBA00023125"/>
    </source>
</evidence>
<evidence type="ECO:0000256" key="2">
    <source>
        <dbReference type="ARBA" id="ARBA00023015"/>
    </source>
</evidence>
<name>A0A2P7AMS7_9HYPH</name>
<dbReference type="InterPro" id="IPR036388">
    <property type="entry name" value="WH-like_DNA-bd_sf"/>
</dbReference>
<dbReference type="GO" id="GO:0003677">
    <property type="term" value="F:DNA binding"/>
    <property type="evidence" value="ECO:0007669"/>
    <property type="project" value="UniProtKB-KW"/>
</dbReference>
<dbReference type="Gene3D" id="1.10.10.10">
    <property type="entry name" value="Winged helix-like DNA-binding domain superfamily/Winged helix DNA-binding domain"/>
    <property type="match status" value="1"/>
</dbReference>
<dbReference type="PANTHER" id="PTHR34294:SF1">
    <property type="entry name" value="TRANSCRIPTIONAL REGULATOR LSRR"/>
    <property type="match status" value="1"/>
</dbReference>
<dbReference type="Proteomes" id="UP000241158">
    <property type="component" value="Unassembled WGS sequence"/>
</dbReference>
<evidence type="ECO:0000313" key="6">
    <source>
        <dbReference type="EMBL" id="PSH55517.1"/>
    </source>
</evidence>
<keyword evidence="2" id="KW-0805">Transcription regulation</keyword>
<dbReference type="SUPFAM" id="SSF100950">
    <property type="entry name" value="NagB/RpiA/CoA transferase-like"/>
    <property type="match status" value="1"/>
</dbReference>
<dbReference type="OrthoDB" id="186585at2"/>
<proteinExistence type="inferred from homology"/>
<dbReference type="InterPro" id="IPR051054">
    <property type="entry name" value="SorC_transcr_regulators"/>
</dbReference>
<dbReference type="PANTHER" id="PTHR34294">
    <property type="entry name" value="TRANSCRIPTIONAL REGULATOR-RELATED"/>
    <property type="match status" value="1"/>
</dbReference>